<protein>
    <submittedName>
        <fullName evidence="3">Pyruvate, phosphate dikinase</fullName>
    </submittedName>
</protein>
<dbReference type="OrthoDB" id="9765468at2"/>
<name>A0A2T4ULF6_9ACTN</name>
<proteinExistence type="predicted"/>
<dbReference type="Proteomes" id="UP000240739">
    <property type="component" value="Unassembled WGS sequence"/>
</dbReference>
<dbReference type="InterPro" id="IPR013815">
    <property type="entry name" value="ATP_grasp_subdomain_1"/>
</dbReference>
<dbReference type="EMBL" id="PYYB01000001">
    <property type="protein sequence ID" value="PTL60035.1"/>
    <property type="molecule type" value="Genomic_DNA"/>
</dbReference>
<dbReference type="Gene3D" id="1.10.189.10">
    <property type="entry name" value="Pyruvate Phosphate Dikinase, domain 2"/>
    <property type="match status" value="1"/>
</dbReference>
<dbReference type="InterPro" id="IPR036637">
    <property type="entry name" value="Phosphohistidine_dom_sf"/>
</dbReference>
<evidence type="ECO:0000313" key="4">
    <source>
        <dbReference type="Proteomes" id="UP000240739"/>
    </source>
</evidence>
<comment type="caution">
    <text evidence="3">The sequence shown here is derived from an EMBL/GenBank/DDBJ whole genome shotgun (WGS) entry which is preliminary data.</text>
</comment>
<feature type="domain" description="PEP-utilising enzyme mobile" evidence="1">
    <location>
        <begin position="413"/>
        <end position="494"/>
    </location>
</feature>
<dbReference type="Pfam" id="PF00391">
    <property type="entry name" value="PEP-utilizers"/>
    <property type="match status" value="1"/>
</dbReference>
<dbReference type="PROSITE" id="PS00370">
    <property type="entry name" value="PEP_ENZYMES_PHOS_SITE"/>
    <property type="match status" value="1"/>
</dbReference>
<keyword evidence="4" id="KW-1185">Reference proteome</keyword>
<sequence length="640" mass="67656">MSRAGTHTVRRFIHTFESPVENPALLGGKGASLVRMRALGLPTPPGFTISTDGWRARREADADGIPAQIASELAECVSWLESDLGRRFEDPQDPLLVSVRSGAPVSMPGMMDTILNLGLSDETAAGLAAATEDETFAYTLFRRLLETFATVVRGIDGELVAAAAPKDLAPRDACARLQEAIAQHSGRPFPQRACEQLSEAIQAVWRSWDSRRAQRYRRYAGIPDDLGTAVTVQAMVFGTYPQESGTGVVFTRDPATGSPQAYGDYLARAQGEDVVAGGHDTEPLDTLRIEMPAVYADLEAALPRLEAAYRDMCDVEFTVERGTLWILQARAGQRSGAAAVRIAVDLVDEGLIAMEDAIDRVPVAAMTQLQAPVFAREQQLDVLGEGTPSSPGAAVGIAVFDTARATELADAGQKVVLIRPETSPEDIAGMISSVAIVTAVGGRTSHAAVVARGIGRPAVCGVKQLDVDPAAAVAHFDGRTIREGELVAVDGVAGIIAAGDVRLVPAQPGPRVARLLAWCDERRALPISAEVPDGYTTMGGPTDPVSERVLIDVDWEGPESSGVVTRTVTAALDGGASELALVLPEGLVEGDLRPAAGPWTQLVADPDSWSARLLAARLQPQEVPAYSEVSGGLRNVHKPA</sequence>
<reference evidence="3 4" key="1">
    <citation type="submission" date="2018-03" db="EMBL/GenBank/DDBJ databases">
        <title>Aquarubrobacter algicola gen. nov., sp. nov., a novel actinobacterium isolated from shallow eutrophic lake during the end of cyanobacterial harmful algal blooms.</title>
        <authorList>
            <person name="Chun S.J."/>
        </authorList>
    </citation>
    <scope>NUCLEOTIDE SEQUENCE [LARGE SCALE GENOMIC DNA]</scope>
    <source>
        <strain evidence="3 4">Seoho-28</strain>
    </source>
</reference>
<evidence type="ECO:0000313" key="3">
    <source>
        <dbReference type="EMBL" id="PTL60035.1"/>
    </source>
</evidence>
<feature type="domain" description="Pyruvate phosphate dikinase AMP/ATP-binding" evidence="2">
    <location>
        <begin position="67"/>
        <end position="278"/>
    </location>
</feature>
<accession>A0A2T4ULF6</accession>
<keyword evidence="3" id="KW-0418">Kinase</keyword>
<dbReference type="AlphaFoldDB" id="A0A2T4ULF6"/>
<dbReference type="Gene3D" id="3.50.30.10">
    <property type="entry name" value="Phosphohistidine domain"/>
    <property type="match status" value="1"/>
</dbReference>
<dbReference type="Gene3D" id="1.20.80.30">
    <property type="match status" value="1"/>
</dbReference>
<dbReference type="SUPFAM" id="SSF52009">
    <property type="entry name" value="Phosphohistidine domain"/>
    <property type="match status" value="1"/>
</dbReference>
<evidence type="ECO:0000259" key="2">
    <source>
        <dbReference type="Pfam" id="PF01326"/>
    </source>
</evidence>
<dbReference type="InterPro" id="IPR002192">
    <property type="entry name" value="PPDK_AMP/ATP-bd"/>
</dbReference>
<keyword evidence="3" id="KW-0670">Pyruvate</keyword>
<dbReference type="GO" id="GO:0005524">
    <property type="term" value="F:ATP binding"/>
    <property type="evidence" value="ECO:0007669"/>
    <property type="project" value="InterPro"/>
</dbReference>
<dbReference type="PANTHER" id="PTHR22931:SF9">
    <property type="entry name" value="PYRUVATE, PHOSPHATE DIKINASE 1, CHLOROPLASTIC"/>
    <property type="match status" value="1"/>
</dbReference>
<dbReference type="NCBIfam" id="NF004531">
    <property type="entry name" value="PRK05878.1"/>
    <property type="match status" value="1"/>
</dbReference>
<dbReference type="InterPro" id="IPR008279">
    <property type="entry name" value="PEP-util_enz_mobile_dom"/>
</dbReference>
<dbReference type="RefSeq" id="WP_107568679.1">
    <property type="nucleotide sequence ID" value="NZ_PYYB01000001.1"/>
</dbReference>
<dbReference type="Gene3D" id="3.30.1490.20">
    <property type="entry name" value="ATP-grasp fold, A domain"/>
    <property type="match status" value="1"/>
</dbReference>
<dbReference type="PANTHER" id="PTHR22931">
    <property type="entry name" value="PHOSPHOENOLPYRUVATE DIKINASE-RELATED"/>
    <property type="match status" value="1"/>
</dbReference>
<dbReference type="SUPFAM" id="SSF56059">
    <property type="entry name" value="Glutathione synthetase ATP-binding domain-like"/>
    <property type="match status" value="1"/>
</dbReference>
<dbReference type="InterPro" id="IPR018274">
    <property type="entry name" value="PEP_util_AS"/>
</dbReference>
<keyword evidence="3" id="KW-0808">Transferase</keyword>
<dbReference type="Gene3D" id="3.30.470.20">
    <property type="entry name" value="ATP-grasp fold, B domain"/>
    <property type="match status" value="1"/>
</dbReference>
<dbReference type="InterPro" id="IPR010121">
    <property type="entry name" value="Pyruvate_phosphate_dikinase"/>
</dbReference>
<dbReference type="Pfam" id="PF01326">
    <property type="entry name" value="PPDK_N"/>
    <property type="match status" value="1"/>
</dbReference>
<organism evidence="3 4">
    <name type="scientific">Paraconexibacter algicola</name>
    <dbReference type="NCBI Taxonomy" id="2133960"/>
    <lineage>
        <taxon>Bacteria</taxon>
        <taxon>Bacillati</taxon>
        <taxon>Actinomycetota</taxon>
        <taxon>Thermoleophilia</taxon>
        <taxon>Solirubrobacterales</taxon>
        <taxon>Paraconexibacteraceae</taxon>
        <taxon>Paraconexibacter</taxon>
    </lineage>
</organism>
<dbReference type="GO" id="GO:0016301">
    <property type="term" value="F:kinase activity"/>
    <property type="evidence" value="ECO:0007669"/>
    <property type="project" value="UniProtKB-KW"/>
</dbReference>
<dbReference type="GO" id="GO:0050242">
    <property type="term" value="F:pyruvate, phosphate dikinase activity"/>
    <property type="evidence" value="ECO:0007669"/>
    <property type="project" value="InterPro"/>
</dbReference>
<evidence type="ECO:0000259" key="1">
    <source>
        <dbReference type="Pfam" id="PF00391"/>
    </source>
</evidence>
<gene>
    <name evidence="3" type="ORF">C7Y72_10450</name>
</gene>